<sequence>MLHPSADGKQKTSERRITTTKQLKLNVLPFKEQLNVTPFTSFNGYTDTPTEHSRDAAQWRMMREDLLLNAVSHAEEGVRDGA</sequence>
<reference evidence="1 2" key="1">
    <citation type="journal article" date="2023" name="Sci. Data">
        <title>Genome assembly of the Korean intertidal mud-creeper Batillaria attramentaria.</title>
        <authorList>
            <person name="Patra A.K."/>
            <person name="Ho P.T."/>
            <person name="Jun S."/>
            <person name="Lee S.J."/>
            <person name="Kim Y."/>
            <person name="Won Y.J."/>
        </authorList>
    </citation>
    <scope>NUCLEOTIDE SEQUENCE [LARGE SCALE GENOMIC DNA]</scope>
    <source>
        <strain evidence="1">Wonlab-2016</strain>
    </source>
</reference>
<comment type="caution">
    <text evidence="1">The sequence shown here is derived from an EMBL/GenBank/DDBJ whole genome shotgun (WGS) entry which is preliminary data.</text>
</comment>
<accession>A0ABD0KLK9</accession>
<keyword evidence="2" id="KW-1185">Reference proteome</keyword>
<dbReference type="AlphaFoldDB" id="A0ABD0KLK9"/>
<evidence type="ECO:0000313" key="2">
    <source>
        <dbReference type="Proteomes" id="UP001519460"/>
    </source>
</evidence>
<dbReference type="Proteomes" id="UP001519460">
    <property type="component" value="Unassembled WGS sequence"/>
</dbReference>
<organism evidence="1 2">
    <name type="scientific">Batillaria attramentaria</name>
    <dbReference type="NCBI Taxonomy" id="370345"/>
    <lineage>
        <taxon>Eukaryota</taxon>
        <taxon>Metazoa</taxon>
        <taxon>Spiralia</taxon>
        <taxon>Lophotrochozoa</taxon>
        <taxon>Mollusca</taxon>
        <taxon>Gastropoda</taxon>
        <taxon>Caenogastropoda</taxon>
        <taxon>Sorbeoconcha</taxon>
        <taxon>Cerithioidea</taxon>
        <taxon>Batillariidae</taxon>
        <taxon>Batillaria</taxon>
    </lineage>
</organism>
<protein>
    <submittedName>
        <fullName evidence="1">Uncharacterized protein</fullName>
    </submittedName>
</protein>
<evidence type="ECO:0000313" key="1">
    <source>
        <dbReference type="EMBL" id="KAK7488141.1"/>
    </source>
</evidence>
<proteinExistence type="predicted"/>
<dbReference type="EMBL" id="JACVVK020000154">
    <property type="protein sequence ID" value="KAK7488141.1"/>
    <property type="molecule type" value="Genomic_DNA"/>
</dbReference>
<gene>
    <name evidence="1" type="ORF">BaRGS_00020583</name>
</gene>
<name>A0ABD0KLK9_9CAEN</name>